<dbReference type="SUPFAM" id="SSF63570">
    <property type="entry name" value="PABC (PABP) domain"/>
    <property type="match status" value="1"/>
</dbReference>
<evidence type="ECO:0000256" key="6">
    <source>
        <dbReference type="ARBA" id="ARBA00022845"/>
    </source>
</evidence>
<dbReference type="PROSITE" id="PS51309">
    <property type="entry name" value="PABC"/>
    <property type="match status" value="1"/>
</dbReference>
<dbReference type="GO" id="GO:0003723">
    <property type="term" value="F:RNA binding"/>
    <property type="evidence" value="ECO:0007669"/>
    <property type="project" value="UniProtKB-UniRule"/>
</dbReference>
<evidence type="ECO:0000256" key="1">
    <source>
        <dbReference type="ARBA" id="ARBA00004123"/>
    </source>
</evidence>
<dbReference type="Proteomes" id="UP000008021">
    <property type="component" value="Chromosome 8"/>
</dbReference>
<feature type="domain" description="RRM" evidence="11">
    <location>
        <begin position="218"/>
        <end position="314"/>
    </location>
</feature>
<dbReference type="FunFam" id="3.30.70.330:FF:000817">
    <property type="entry name" value="Polyadenylate-binding protein 1"/>
    <property type="match status" value="1"/>
</dbReference>
<keyword evidence="4" id="KW-0963">Cytoplasm</keyword>
<keyword evidence="7 9" id="KW-0694">RNA-binding</keyword>
<name>A0A0E0EK55_9ORYZ</name>
<dbReference type="CDD" id="cd12379">
    <property type="entry name" value="RRM2_I_PABPs"/>
    <property type="match status" value="1"/>
</dbReference>
<dbReference type="PANTHER" id="PTHR24012">
    <property type="entry name" value="RNA BINDING PROTEIN"/>
    <property type="match status" value="1"/>
</dbReference>
<dbReference type="CDD" id="cd12378">
    <property type="entry name" value="RRM1_I_PABPs"/>
    <property type="match status" value="1"/>
</dbReference>
<dbReference type="Gene3D" id="3.30.70.330">
    <property type="match status" value="4"/>
</dbReference>
<reference evidence="13" key="1">
    <citation type="submission" date="2015-04" db="UniProtKB">
        <authorList>
            <consortium name="EnsemblPlants"/>
        </authorList>
    </citation>
    <scope>IDENTIFICATION</scope>
</reference>
<dbReference type="GO" id="GO:0005634">
    <property type="term" value="C:nucleus"/>
    <property type="evidence" value="ECO:0007669"/>
    <property type="project" value="UniProtKB-SubCell"/>
</dbReference>
<comment type="similarity">
    <text evidence="3">Belongs to the polyadenylate-binding protein type-1 family.</text>
</comment>
<dbReference type="GO" id="GO:0006417">
    <property type="term" value="P:regulation of translation"/>
    <property type="evidence" value="ECO:0007669"/>
    <property type="project" value="UniProtKB-KW"/>
</dbReference>
<evidence type="ECO:0000256" key="10">
    <source>
        <dbReference type="SAM" id="MobiDB-lite"/>
    </source>
</evidence>
<dbReference type="SMART" id="SM00360">
    <property type="entry name" value="RRM"/>
    <property type="match status" value="3"/>
</dbReference>
<dbReference type="InterPro" id="IPR012677">
    <property type="entry name" value="Nucleotide-bd_a/b_plait_sf"/>
</dbReference>
<keyword evidence="6" id="KW-0810">Translation regulation</keyword>
<dbReference type="FunFam" id="3.30.70.330:FF:000411">
    <property type="entry name" value="Polyadenylate-binding protein"/>
    <property type="match status" value="1"/>
</dbReference>
<comment type="subcellular location">
    <subcellularLocation>
        <location evidence="2">Cytoplasm</location>
    </subcellularLocation>
    <subcellularLocation>
        <location evidence="1">Nucleus</location>
    </subcellularLocation>
</comment>
<evidence type="ECO:0000256" key="9">
    <source>
        <dbReference type="PROSITE-ProRule" id="PRU00176"/>
    </source>
</evidence>
<protein>
    <recommendedName>
        <fullName evidence="15">Polyadenylate-binding protein</fullName>
    </recommendedName>
</protein>
<dbReference type="Gramene" id="OMERI08G08720.1">
    <property type="protein sequence ID" value="OMERI08G08720.1"/>
    <property type="gene ID" value="OMERI08G08720"/>
</dbReference>
<feature type="domain" description="PABC" evidence="12">
    <location>
        <begin position="475"/>
        <end position="552"/>
    </location>
</feature>
<dbReference type="EnsemblPlants" id="OMERI08G08720.1">
    <property type="protein sequence ID" value="OMERI08G08720.1"/>
    <property type="gene ID" value="OMERI08G08720"/>
</dbReference>
<evidence type="ECO:0000259" key="12">
    <source>
        <dbReference type="PROSITE" id="PS51309"/>
    </source>
</evidence>
<evidence type="ECO:0000256" key="2">
    <source>
        <dbReference type="ARBA" id="ARBA00004496"/>
    </source>
</evidence>
<keyword evidence="5" id="KW-0677">Repeat</keyword>
<evidence type="ECO:0000313" key="14">
    <source>
        <dbReference type="Proteomes" id="UP000008021"/>
    </source>
</evidence>
<dbReference type="Pfam" id="PF00076">
    <property type="entry name" value="RRM_1"/>
    <property type="match status" value="4"/>
</dbReference>
<dbReference type="InterPro" id="IPR045305">
    <property type="entry name" value="RRM2_I_PABPs"/>
</dbReference>
<dbReference type="InterPro" id="IPR002004">
    <property type="entry name" value="PABP_HYD_C"/>
</dbReference>
<dbReference type="AlphaFoldDB" id="A0A0E0EK55"/>
<dbReference type="SMART" id="SM00517">
    <property type="entry name" value="PolyA"/>
    <property type="match status" value="1"/>
</dbReference>
<dbReference type="Pfam" id="PF00658">
    <property type="entry name" value="MLLE"/>
    <property type="match status" value="1"/>
</dbReference>
<dbReference type="Gene3D" id="1.10.1900.10">
    <property type="entry name" value="c-terminal domain of poly(a) binding protein"/>
    <property type="match status" value="1"/>
</dbReference>
<evidence type="ECO:0000256" key="4">
    <source>
        <dbReference type="ARBA" id="ARBA00022490"/>
    </source>
</evidence>
<accession>A0A0E0EK55</accession>
<evidence type="ECO:0000256" key="5">
    <source>
        <dbReference type="ARBA" id="ARBA00022737"/>
    </source>
</evidence>
<organism evidence="13">
    <name type="scientific">Oryza meridionalis</name>
    <dbReference type="NCBI Taxonomy" id="40149"/>
    <lineage>
        <taxon>Eukaryota</taxon>
        <taxon>Viridiplantae</taxon>
        <taxon>Streptophyta</taxon>
        <taxon>Embryophyta</taxon>
        <taxon>Tracheophyta</taxon>
        <taxon>Spermatophyta</taxon>
        <taxon>Magnoliopsida</taxon>
        <taxon>Liliopsida</taxon>
        <taxon>Poales</taxon>
        <taxon>Poaceae</taxon>
        <taxon>BOP clade</taxon>
        <taxon>Oryzoideae</taxon>
        <taxon>Oryzeae</taxon>
        <taxon>Oryzinae</taxon>
        <taxon>Oryza</taxon>
    </lineage>
</organism>
<keyword evidence="8" id="KW-0539">Nucleus</keyword>
<dbReference type="HOGENOM" id="CLU_012062_22_4_1"/>
<evidence type="ECO:0000256" key="7">
    <source>
        <dbReference type="ARBA" id="ARBA00022884"/>
    </source>
</evidence>
<dbReference type="GO" id="GO:0005737">
    <property type="term" value="C:cytoplasm"/>
    <property type="evidence" value="ECO:0007669"/>
    <property type="project" value="UniProtKB-SubCell"/>
</dbReference>
<sequence>MAAQVQAVPAAEGGGAPPQANGVAAAGSAAAAAATFQATSLYVGDLDVSVQDAQLFDVFSQVGSVVSVRVCRDVNTRLSLGYAYVNFSSPADAARALEMLNFTPINGKPIRIMYSNRDPSSRKSGAANIFIKNLDKSIDNKALYDTFSVFGNILSCKVATEMSGESKGYGFVQFELEEAAQNAISDGKSRCFGFVNFENPDDAARAVEDLNGKKFDDKEWYVGRAQKKSEREMELKEKFEKNIKEAADKNQGTNLYLKNLDDSIDDDEKLKEIFADFGSGFVAFKSAEDASRALLAMNGKMVGSKPLYVALAQRKEERRARLQFSQMRPMVMPPSVAPRMPMYPPGVPGVGQQLFYGQPPPAFVNPQPGFGFQQHLIPGMRPSVGPIPNFVMPMVQQGQQPQRPAGRRAGTGGIQQPMPMGHQQMLPRGSRGGYRYASGRGMPDNAFRGVGGLVPSPYEMGRMPLSDAGAPPQVPIGALASALANSPPDQQRLMLGESLYPLVDQLEHDQAAKVTGMLLEMDQTEVLHLIESPDALKAKVAEAMEVLRNAQQQQANTPTDQLAALTLSDGVVS</sequence>
<feature type="domain" description="RRM" evidence="11">
    <location>
        <begin position="39"/>
        <end position="117"/>
    </location>
</feature>
<feature type="region of interest" description="Disordered" evidence="10">
    <location>
        <begin position="400"/>
        <end position="428"/>
    </location>
</feature>
<feature type="domain" description="RRM" evidence="11">
    <location>
        <begin position="127"/>
        <end position="227"/>
    </location>
</feature>
<proteinExistence type="inferred from homology"/>
<dbReference type="FunFam" id="1.10.1900.10:FF:000003">
    <property type="entry name" value="Polyadenylate-binding protein"/>
    <property type="match status" value="1"/>
</dbReference>
<dbReference type="PROSITE" id="PS50102">
    <property type="entry name" value="RRM"/>
    <property type="match status" value="3"/>
</dbReference>
<dbReference type="InterPro" id="IPR035979">
    <property type="entry name" value="RBD_domain_sf"/>
</dbReference>
<evidence type="ECO:0000256" key="8">
    <source>
        <dbReference type="ARBA" id="ARBA00023242"/>
    </source>
</evidence>
<evidence type="ECO:0000313" key="13">
    <source>
        <dbReference type="EnsemblPlants" id="OMERI08G08720.1"/>
    </source>
</evidence>
<dbReference type="SUPFAM" id="SSF54928">
    <property type="entry name" value="RNA-binding domain, RBD"/>
    <property type="match status" value="2"/>
</dbReference>
<keyword evidence="14" id="KW-1185">Reference proteome</keyword>
<dbReference type="InterPro" id="IPR034364">
    <property type="entry name" value="PABP_RRM1"/>
</dbReference>
<evidence type="ECO:0000256" key="3">
    <source>
        <dbReference type="ARBA" id="ARBA00008557"/>
    </source>
</evidence>
<dbReference type="InterPro" id="IPR000504">
    <property type="entry name" value="RRM_dom"/>
</dbReference>
<dbReference type="InterPro" id="IPR036053">
    <property type="entry name" value="PABP-dom"/>
</dbReference>
<evidence type="ECO:0000259" key="11">
    <source>
        <dbReference type="PROSITE" id="PS50102"/>
    </source>
</evidence>
<reference evidence="13" key="2">
    <citation type="submission" date="2018-05" db="EMBL/GenBank/DDBJ databases">
        <title>OmerRS3 (Oryza meridionalis Reference Sequence Version 3).</title>
        <authorList>
            <person name="Zhang J."/>
            <person name="Kudrna D."/>
            <person name="Lee S."/>
            <person name="Talag J."/>
            <person name="Welchert J."/>
            <person name="Wing R.A."/>
        </authorList>
    </citation>
    <scope>NUCLEOTIDE SEQUENCE [LARGE SCALE GENOMIC DNA]</scope>
    <source>
        <strain evidence="13">cv. OR44</strain>
    </source>
</reference>
<evidence type="ECO:0008006" key="15">
    <source>
        <dbReference type="Google" id="ProtNLM"/>
    </source>
</evidence>